<name>A0A7Z0SN18_9GAMM</name>
<keyword evidence="1" id="KW-0560">Oxidoreductase</keyword>
<dbReference type="PANTHER" id="PTHR42949:SF3">
    <property type="entry name" value="ANAEROBIC GLYCEROL-3-PHOSPHATE DEHYDROGENASE SUBUNIT B"/>
    <property type="match status" value="1"/>
</dbReference>
<sequence length="990" mass="104126">MDALGSRISKKAKEITFTFEGEEVSAVEGQSLGAALVGVGHLSHREGRLGGVHGHYCGMGACFECLVSVDGHSGVRACMTPVQQNQSVKRHPYKTPFDIEKQRQSAVRAASSEVVTTDVLVIGGGPAGLQAALSAREAGASVLLIDERTSLGGQYFKQLSSAYSTQDGNAPDKQMQAGRALIDKLEKADVQQWRNTLVWGAFRERADQLQIGVERNGQALIVEPRSIVISTGATERPYPVPGWTLPGVMTTGGLQTLLRSYRTAPPGPILVAGNGPLNLQVAAELVSAGVEVAGVVESAKLTSLTAFTQTGQATRHAPSLIGAGLGYLLILKRARIPIFDGYAIAEIKGESAVESVVLAPVTSVGELGQPTRQLDVKAVGLGYGFQPQAEISRLLGVEHLYAPATTSALKVLSAERAADGSCNVEGVFVAGEAGGFGGAQLALAQGALSGIAAANHCGYHTNAPTSTWQARQRKHRRFQKALWGAFASPLKPLAGVTNDTIVCRCEGITAKEILSGRDACSDVASIKRQTRAGMGRCQGRYCASTVSMLIATDKKLSSQFDLPAPQNPIKPVAIGALAIEKGEWAGHRRVMPPVMPARHQPTDYRPLIEVDVLVIGAGVAGSSTAMELAKQGVEVAVLDRGLPNGQASGANAGSLHVQLLSFDFGAKAERGGGPAASTLPLQKASASLWEALACELDSDIEFKRSGGIMVAESDAQMRFLERKAALERSLGIDTQIVGRGDIERKLPAITDAVVGGAWCSEEGKINPLLATPALVRAAKQAGARFFTGDGVHKVEHTNGKWLVTTSSGCCYRANKVVNAAGAWAGAIGKLAGVHVPVHAAPLQMIVTEAADPIVDVLLAHADRHLTLKQAANGNVIIGGGWPAGLSIPFGYQRPLLESIEGNLWVAQHVLPALNQLRVLRTWAAININIDGAPILGEVPHRPGFYNAVTSNGFTLGPLVGRITADLITRGKSDWDLTPFSLNRFEGQPVT</sequence>
<feature type="domain" description="FAD dependent oxidoreductase" evidence="2">
    <location>
        <begin position="611"/>
        <end position="966"/>
    </location>
</feature>
<gene>
    <name evidence="4" type="ORF">HZU72_01210</name>
</gene>
<dbReference type="GO" id="GO:0016491">
    <property type="term" value="F:oxidoreductase activity"/>
    <property type="evidence" value="ECO:0007669"/>
    <property type="project" value="UniProtKB-KW"/>
</dbReference>
<dbReference type="InterPro" id="IPR036188">
    <property type="entry name" value="FAD/NAD-bd_sf"/>
</dbReference>
<protein>
    <submittedName>
        <fullName evidence="4">FAD-dependent oxidoreductase</fullName>
    </submittedName>
</protein>
<organism evidence="4 5">
    <name type="scientific">Vreelandella sedimenti</name>
    <dbReference type="NCBI Taxonomy" id="2729618"/>
    <lineage>
        <taxon>Bacteria</taxon>
        <taxon>Pseudomonadati</taxon>
        <taxon>Pseudomonadota</taxon>
        <taxon>Gammaproteobacteria</taxon>
        <taxon>Oceanospirillales</taxon>
        <taxon>Halomonadaceae</taxon>
        <taxon>Vreelandella</taxon>
    </lineage>
</organism>
<dbReference type="Gene3D" id="3.10.20.440">
    <property type="entry name" value="2Fe-2S iron-sulphur cluster binding domain, sarcosine oxidase, alpha subunit, N-terminal domain"/>
    <property type="match status" value="1"/>
</dbReference>
<dbReference type="Proteomes" id="UP000520876">
    <property type="component" value="Unassembled WGS sequence"/>
</dbReference>
<dbReference type="InterPro" id="IPR051691">
    <property type="entry name" value="Metab_Enz_Cyan_OpOx_G3PDH"/>
</dbReference>
<dbReference type="GO" id="GO:0051536">
    <property type="term" value="F:iron-sulfur cluster binding"/>
    <property type="evidence" value="ECO:0007669"/>
    <property type="project" value="InterPro"/>
</dbReference>
<evidence type="ECO:0000313" key="5">
    <source>
        <dbReference type="Proteomes" id="UP000520876"/>
    </source>
</evidence>
<dbReference type="Gene3D" id="1.10.10.1100">
    <property type="entry name" value="BFD-like [2Fe-2S]-binding domain"/>
    <property type="match status" value="1"/>
</dbReference>
<evidence type="ECO:0000313" key="4">
    <source>
        <dbReference type="EMBL" id="NYT71049.1"/>
    </source>
</evidence>
<keyword evidence="5" id="KW-1185">Reference proteome</keyword>
<comment type="caution">
    <text evidence="4">The sequence shown here is derived from an EMBL/GenBank/DDBJ whole genome shotgun (WGS) entry which is preliminary data.</text>
</comment>
<dbReference type="EMBL" id="JACCGK010000001">
    <property type="protein sequence ID" value="NYT71049.1"/>
    <property type="molecule type" value="Genomic_DNA"/>
</dbReference>
<dbReference type="Gene3D" id="3.30.9.10">
    <property type="entry name" value="D-Amino Acid Oxidase, subunit A, domain 2"/>
    <property type="match status" value="1"/>
</dbReference>
<dbReference type="InterPro" id="IPR041854">
    <property type="entry name" value="BFD-like_2Fe2S-bd_dom_sf"/>
</dbReference>
<dbReference type="PRINTS" id="PR00469">
    <property type="entry name" value="PNDRDTASEII"/>
</dbReference>
<dbReference type="Pfam" id="PF13510">
    <property type="entry name" value="Fer2_4"/>
    <property type="match status" value="1"/>
</dbReference>
<dbReference type="Pfam" id="PF01266">
    <property type="entry name" value="DAO"/>
    <property type="match status" value="1"/>
</dbReference>
<dbReference type="Gene3D" id="3.50.50.60">
    <property type="entry name" value="FAD/NAD(P)-binding domain"/>
    <property type="match status" value="2"/>
</dbReference>
<dbReference type="InterPro" id="IPR006076">
    <property type="entry name" value="FAD-dep_OxRdtase"/>
</dbReference>
<dbReference type="PANTHER" id="PTHR42949">
    <property type="entry name" value="ANAEROBIC GLYCEROL-3-PHOSPHATE DEHYDROGENASE SUBUNIT B"/>
    <property type="match status" value="1"/>
</dbReference>
<dbReference type="AlphaFoldDB" id="A0A7Z0SN18"/>
<dbReference type="InterPro" id="IPR023753">
    <property type="entry name" value="FAD/NAD-binding_dom"/>
</dbReference>
<evidence type="ECO:0000256" key="1">
    <source>
        <dbReference type="ARBA" id="ARBA00023002"/>
    </source>
</evidence>
<dbReference type="InterPro" id="IPR042204">
    <property type="entry name" value="2Fe-2S-bd_N"/>
</dbReference>
<feature type="domain" description="FAD/NAD(P)-binding" evidence="3">
    <location>
        <begin position="118"/>
        <end position="300"/>
    </location>
</feature>
<accession>A0A7Z0SN18</accession>
<reference evidence="4 5" key="1">
    <citation type="submission" date="2020-07" db="EMBL/GenBank/DDBJ databases">
        <title>Halomonas sp. QX-2 draft genome sequence.</title>
        <authorList>
            <person name="Qiu X."/>
        </authorList>
    </citation>
    <scope>NUCLEOTIDE SEQUENCE [LARGE SCALE GENOMIC DNA]</scope>
    <source>
        <strain evidence="4 5">QX-2</strain>
    </source>
</reference>
<evidence type="ECO:0000259" key="3">
    <source>
        <dbReference type="Pfam" id="PF07992"/>
    </source>
</evidence>
<dbReference type="CDD" id="cd19946">
    <property type="entry name" value="GlpA-like_Fer2_BFD-like"/>
    <property type="match status" value="1"/>
</dbReference>
<dbReference type="PRINTS" id="PR00368">
    <property type="entry name" value="FADPNR"/>
</dbReference>
<dbReference type="Pfam" id="PF07992">
    <property type="entry name" value="Pyr_redox_2"/>
    <property type="match status" value="1"/>
</dbReference>
<dbReference type="RefSeq" id="WP_180089821.1">
    <property type="nucleotide sequence ID" value="NZ_CAXAZJ010000001.1"/>
</dbReference>
<dbReference type="SUPFAM" id="SSF54292">
    <property type="entry name" value="2Fe-2S ferredoxin-like"/>
    <property type="match status" value="1"/>
</dbReference>
<dbReference type="InterPro" id="IPR036010">
    <property type="entry name" value="2Fe-2S_ferredoxin-like_sf"/>
</dbReference>
<proteinExistence type="predicted"/>
<dbReference type="SUPFAM" id="SSF51905">
    <property type="entry name" value="FAD/NAD(P)-binding domain"/>
    <property type="match status" value="2"/>
</dbReference>
<evidence type="ECO:0000259" key="2">
    <source>
        <dbReference type="Pfam" id="PF01266"/>
    </source>
</evidence>